<dbReference type="OrthoDB" id="8249012at2759"/>
<dbReference type="Proteomes" id="UP000799772">
    <property type="component" value="Unassembled WGS sequence"/>
</dbReference>
<dbReference type="PANTHER" id="PTHR21521:SF0">
    <property type="entry name" value="AMUN, ISOFORM A"/>
    <property type="match status" value="1"/>
</dbReference>
<feature type="non-terminal residue" evidence="1">
    <location>
        <position position="209"/>
    </location>
</feature>
<protein>
    <submittedName>
        <fullName evidence="1">Uncharacterized protein</fullName>
    </submittedName>
</protein>
<name>A0A9P4I9F1_9PEZI</name>
<dbReference type="AlphaFoldDB" id="A0A9P4I9F1"/>
<reference evidence="1" key="1">
    <citation type="journal article" date="2020" name="Stud. Mycol.">
        <title>101 Dothideomycetes genomes: a test case for predicting lifestyles and emergence of pathogens.</title>
        <authorList>
            <person name="Haridas S."/>
            <person name="Albert R."/>
            <person name="Binder M."/>
            <person name="Bloem J."/>
            <person name="Labutti K."/>
            <person name="Salamov A."/>
            <person name="Andreopoulos B."/>
            <person name="Baker S."/>
            <person name="Barry K."/>
            <person name="Bills G."/>
            <person name="Bluhm B."/>
            <person name="Cannon C."/>
            <person name="Castanera R."/>
            <person name="Culley D."/>
            <person name="Daum C."/>
            <person name="Ezra D."/>
            <person name="Gonzalez J."/>
            <person name="Henrissat B."/>
            <person name="Kuo A."/>
            <person name="Liang C."/>
            <person name="Lipzen A."/>
            <person name="Lutzoni F."/>
            <person name="Magnuson J."/>
            <person name="Mondo S."/>
            <person name="Nolan M."/>
            <person name="Ohm R."/>
            <person name="Pangilinan J."/>
            <person name="Park H.-J."/>
            <person name="Ramirez L."/>
            <person name="Alfaro M."/>
            <person name="Sun H."/>
            <person name="Tritt A."/>
            <person name="Yoshinaga Y."/>
            <person name="Zwiers L.-H."/>
            <person name="Turgeon B."/>
            <person name="Goodwin S."/>
            <person name="Spatafora J."/>
            <person name="Crous P."/>
            <person name="Grigoriev I."/>
        </authorList>
    </citation>
    <scope>NUCLEOTIDE SEQUENCE</scope>
    <source>
        <strain evidence="1">CBS 133067</strain>
    </source>
</reference>
<proteinExistence type="predicted"/>
<comment type="caution">
    <text evidence="1">The sequence shown here is derived from an EMBL/GenBank/DDBJ whole genome shotgun (WGS) entry which is preliminary data.</text>
</comment>
<evidence type="ECO:0000313" key="1">
    <source>
        <dbReference type="EMBL" id="KAF2094186.1"/>
    </source>
</evidence>
<sequence>MPSLLIETLESALSRYPSHLPESFGLLDDLRLSAIPEAIRSDKRKPHGWLEKVELESLVEWKLKHGKFRPNLAKLAASNEPETVRSATKDAFAGALAAIEKAMKTVSELKGVGPATASLLLSEWNPDIIPFFSDELFRALHWHGTGDGIKSTPKGKEWERKIGYTMKEYKSLVKQVGVLLEQLKRDGKQMKAIELEMAAYVLGKEKIDL</sequence>
<dbReference type="EMBL" id="ML978135">
    <property type="protein sequence ID" value="KAF2094186.1"/>
    <property type="molecule type" value="Genomic_DNA"/>
</dbReference>
<dbReference type="PANTHER" id="PTHR21521">
    <property type="entry name" value="AMUN, ISOFORM A"/>
    <property type="match status" value="1"/>
</dbReference>
<keyword evidence="2" id="KW-1185">Reference proteome</keyword>
<gene>
    <name evidence="1" type="ORF">NA57DRAFT_46752</name>
</gene>
<organism evidence="1 2">
    <name type="scientific">Rhizodiscina lignyota</name>
    <dbReference type="NCBI Taxonomy" id="1504668"/>
    <lineage>
        <taxon>Eukaryota</taxon>
        <taxon>Fungi</taxon>
        <taxon>Dikarya</taxon>
        <taxon>Ascomycota</taxon>
        <taxon>Pezizomycotina</taxon>
        <taxon>Dothideomycetes</taxon>
        <taxon>Pleosporomycetidae</taxon>
        <taxon>Aulographales</taxon>
        <taxon>Rhizodiscinaceae</taxon>
        <taxon>Rhizodiscina</taxon>
    </lineage>
</organism>
<accession>A0A9P4I9F1</accession>
<evidence type="ECO:0000313" key="2">
    <source>
        <dbReference type="Proteomes" id="UP000799772"/>
    </source>
</evidence>